<feature type="region of interest" description="Disordered" evidence="1">
    <location>
        <begin position="499"/>
        <end position="533"/>
    </location>
</feature>
<feature type="region of interest" description="Disordered" evidence="1">
    <location>
        <begin position="619"/>
        <end position="654"/>
    </location>
</feature>
<keyword evidence="3" id="KW-1185">Reference proteome</keyword>
<dbReference type="Proteomes" id="UP001176941">
    <property type="component" value="Chromosome 8"/>
</dbReference>
<dbReference type="EMBL" id="OX459944">
    <property type="protein sequence ID" value="CAI9179002.1"/>
    <property type="molecule type" value="Genomic_DNA"/>
</dbReference>
<feature type="region of interest" description="Disordered" evidence="1">
    <location>
        <begin position="674"/>
        <end position="709"/>
    </location>
</feature>
<evidence type="ECO:0000313" key="2">
    <source>
        <dbReference type="EMBL" id="CAI9179002.1"/>
    </source>
</evidence>
<feature type="compositionally biased region" description="Gly residues" evidence="1">
    <location>
        <begin position="348"/>
        <end position="363"/>
    </location>
</feature>
<feature type="region of interest" description="Disordered" evidence="1">
    <location>
        <begin position="1"/>
        <end position="22"/>
    </location>
</feature>
<name>A0ABN8ZYD3_RANTA</name>
<evidence type="ECO:0000256" key="1">
    <source>
        <dbReference type="SAM" id="MobiDB-lite"/>
    </source>
</evidence>
<feature type="compositionally biased region" description="Basic and acidic residues" evidence="1">
    <location>
        <begin position="436"/>
        <end position="447"/>
    </location>
</feature>
<proteinExistence type="predicted"/>
<organism evidence="2 3">
    <name type="scientific">Rangifer tarandus platyrhynchus</name>
    <name type="common">Svalbard reindeer</name>
    <dbReference type="NCBI Taxonomy" id="3082113"/>
    <lineage>
        <taxon>Eukaryota</taxon>
        <taxon>Metazoa</taxon>
        <taxon>Chordata</taxon>
        <taxon>Craniata</taxon>
        <taxon>Vertebrata</taxon>
        <taxon>Euteleostomi</taxon>
        <taxon>Mammalia</taxon>
        <taxon>Eutheria</taxon>
        <taxon>Laurasiatheria</taxon>
        <taxon>Artiodactyla</taxon>
        <taxon>Ruminantia</taxon>
        <taxon>Pecora</taxon>
        <taxon>Cervidae</taxon>
        <taxon>Odocoileinae</taxon>
        <taxon>Rangifer</taxon>
    </lineage>
</organism>
<reference evidence="2" key="1">
    <citation type="submission" date="2023-04" db="EMBL/GenBank/DDBJ databases">
        <authorList>
            <consortium name="ELIXIR-Norway"/>
        </authorList>
    </citation>
    <scope>NUCLEOTIDE SEQUENCE [LARGE SCALE GENOMIC DNA]</scope>
</reference>
<evidence type="ECO:0000313" key="3">
    <source>
        <dbReference type="Proteomes" id="UP001176941"/>
    </source>
</evidence>
<feature type="region of interest" description="Disordered" evidence="1">
    <location>
        <begin position="332"/>
        <end position="457"/>
    </location>
</feature>
<sequence length="844" mass="87811">MKRHVCADEGARPGEPLRAEGKEDDARMVGDVDVASGARERRFIRVGVGLRSPGTLRTLTSTVNGLAGRVSARPQALPPVHELPGSALLKLGVDCPGRAGGQCCSARCGGFRGDSEQTSRRKADVRQPRARGRLSALTPLVPGPRLGRGWGPSAELRPTSWLSVPEAAALCRLSPADVSVQPRKSAADPRGPHGVCGARTTRRALGLAPGLPLRQGDHVAAALLIASSATKWCARRSRGPAEGCAPSPELGGRARGFPQVEAAAVFSRIAAATVESRAWGGRRVLTVPPPGPGAPSGPSCPPAVWMMSPCPAASGAPAPSILRAHALRLSSPPSLLEAGSRRPRRPRGGGSGPCGGSCGGAAGAGRPPSQARLGAPGLLHGQTHFPRAPGGGASETAPRESTAGKPGSQMLAHKRRWALQTADPESLGEAPGSGLRDGKARGKGVERTRRRFPSAGLPTFSGALPRLCPHGRHRLAPGVPLRARAGGLCRYGPPGRGVSTELHPPAAFPRLPLGPRPPESQRRPSSSPPQEPGRERWLCLALCPAFPILGQSGSTLGFQHKRPRGLSVHSDLPEQGAAEGLRSTCWEAPARCRVREAAVSCQWRTVGRRAGVSAGVAVLPRPVQDQGRQEEGSTSVDRAGASSPRGASGGLLREEQPASMAAFAAIAEGTPPLSLLRAPREKAAQRFGRRRNRGGPSISAKSPGPPGHQLAHVVASAFQEAQLSSGHRAQLHGREGSLLTILPALFGEQGFCSCLGFVLKMNIERRRKQSPDRTRAGAHRHGLELPVGSTMTAVGSTITATAVATVASSVLGTSSLSEQPVPKPGTWLLVPCFYGGKPKLRIFN</sequence>
<accession>A0ABN8ZYD3</accession>
<gene>
    <name evidence="2" type="ORF">MRATA1EN1_LOCUS27964</name>
</gene>
<protein>
    <submittedName>
        <fullName evidence="2">Uncharacterized protein</fullName>
    </submittedName>
</protein>